<dbReference type="AlphaFoldDB" id="A0A9X7JV85"/>
<accession>A0A9X7JV85</accession>
<proteinExistence type="predicted"/>
<comment type="caution">
    <text evidence="2">The sequence shown here is derived from an EMBL/GenBank/DDBJ whole genome shotgun (WGS) entry which is preliminary data.</text>
</comment>
<sequence>MAFGSLLLFCMGLTAVVSVGVGSLGIYAFTRNRVPGRPLRRIVRNPRLWGLGLLFQVASLLTYSWILLAVGLVVTICGHALKPTG</sequence>
<feature type="transmembrane region" description="Helical" evidence="1">
    <location>
        <begin position="6"/>
        <end position="27"/>
    </location>
</feature>
<dbReference type="Proteomes" id="UP000242427">
    <property type="component" value="Unassembled WGS sequence"/>
</dbReference>
<reference evidence="2 3" key="1">
    <citation type="submission" date="2018-03" db="EMBL/GenBank/DDBJ databases">
        <title>Chitinolytic properties of Streptosporangium nondiastaticum TBG75A20.</title>
        <authorList>
            <person name="Gayathri V."/>
            <person name="Shiburaj S."/>
        </authorList>
    </citation>
    <scope>NUCLEOTIDE SEQUENCE [LARGE SCALE GENOMIC DNA]</scope>
    <source>
        <strain evidence="2 3">TBG75A20</strain>
    </source>
</reference>
<dbReference type="EMBL" id="PXWG01000001">
    <property type="protein sequence ID" value="PSJ30573.1"/>
    <property type="molecule type" value="Genomic_DNA"/>
</dbReference>
<keyword evidence="1" id="KW-0812">Transmembrane</keyword>
<keyword evidence="1" id="KW-0472">Membrane</keyword>
<evidence type="ECO:0000313" key="3">
    <source>
        <dbReference type="Proteomes" id="UP000242427"/>
    </source>
</evidence>
<evidence type="ECO:0000256" key="1">
    <source>
        <dbReference type="SAM" id="Phobius"/>
    </source>
</evidence>
<feature type="transmembrane region" description="Helical" evidence="1">
    <location>
        <begin position="48"/>
        <end position="81"/>
    </location>
</feature>
<keyword evidence="1" id="KW-1133">Transmembrane helix</keyword>
<gene>
    <name evidence="2" type="ORF">B7P34_00740</name>
</gene>
<organism evidence="2 3">
    <name type="scientific">Streptosporangium nondiastaticum</name>
    <dbReference type="NCBI Taxonomy" id="35764"/>
    <lineage>
        <taxon>Bacteria</taxon>
        <taxon>Bacillati</taxon>
        <taxon>Actinomycetota</taxon>
        <taxon>Actinomycetes</taxon>
        <taxon>Streptosporangiales</taxon>
        <taxon>Streptosporangiaceae</taxon>
        <taxon>Streptosporangium</taxon>
    </lineage>
</organism>
<keyword evidence="3" id="KW-1185">Reference proteome</keyword>
<protein>
    <submittedName>
        <fullName evidence="2">Uncharacterized protein</fullName>
    </submittedName>
</protein>
<name>A0A9X7JV85_9ACTN</name>
<dbReference type="RefSeq" id="WP_106673767.1">
    <property type="nucleotide sequence ID" value="NZ_PXWG01000001.1"/>
</dbReference>
<evidence type="ECO:0000313" key="2">
    <source>
        <dbReference type="EMBL" id="PSJ30573.1"/>
    </source>
</evidence>
<dbReference type="OrthoDB" id="5197455at2"/>